<accession>A0A926DTR6</accession>
<keyword evidence="1" id="KW-1133">Transmembrane helix</keyword>
<proteinExistence type="predicted"/>
<gene>
    <name evidence="2" type="ORF">H8730_06600</name>
</gene>
<feature type="transmembrane region" description="Helical" evidence="1">
    <location>
        <begin position="75"/>
        <end position="106"/>
    </location>
</feature>
<dbReference type="EMBL" id="JACRSQ010000007">
    <property type="protein sequence ID" value="MBC8543209.1"/>
    <property type="molecule type" value="Genomic_DNA"/>
</dbReference>
<evidence type="ECO:0000313" key="3">
    <source>
        <dbReference type="Proteomes" id="UP000657006"/>
    </source>
</evidence>
<name>A0A926DTR6_9FIRM</name>
<keyword evidence="1" id="KW-0812">Transmembrane</keyword>
<dbReference type="AlphaFoldDB" id="A0A926DTR6"/>
<dbReference type="InterPro" id="IPR025470">
    <property type="entry name" value="DUF4321"/>
</dbReference>
<comment type="caution">
    <text evidence="2">The sequence shown here is derived from an EMBL/GenBank/DDBJ whole genome shotgun (WGS) entry which is preliminary data.</text>
</comment>
<sequence>MRLWQTAQSGKPECRIHPICCERRILLAIRGKNNWTLFLFILAGIVLGGFLGEWLGSYDFGRWLAYGKSFGVDTMTLNLGILQLTFGLQIKINIASILGIFIAVLVHRKM</sequence>
<evidence type="ECO:0000313" key="2">
    <source>
        <dbReference type="EMBL" id="MBC8543209.1"/>
    </source>
</evidence>
<dbReference type="Pfam" id="PF14209">
    <property type="entry name" value="DUF4321"/>
    <property type="match status" value="1"/>
</dbReference>
<feature type="transmembrane region" description="Helical" evidence="1">
    <location>
        <begin position="35"/>
        <end position="55"/>
    </location>
</feature>
<evidence type="ECO:0000256" key="1">
    <source>
        <dbReference type="SAM" id="Phobius"/>
    </source>
</evidence>
<keyword evidence="3" id="KW-1185">Reference proteome</keyword>
<protein>
    <submittedName>
        <fullName evidence="2">DUF4321 domain-containing protein</fullName>
    </submittedName>
</protein>
<organism evidence="2 3">
    <name type="scientific">Bianquea renquensis</name>
    <dbReference type="NCBI Taxonomy" id="2763661"/>
    <lineage>
        <taxon>Bacteria</taxon>
        <taxon>Bacillati</taxon>
        <taxon>Bacillota</taxon>
        <taxon>Clostridia</taxon>
        <taxon>Eubacteriales</taxon>
        <taxon>Bianqueaceae</taxon>
        <taxon>Bianquea</taxon>
    </lineage>
</organism>
<reference evidence="2" key="1">
    <citation type="submission" date="2020-08" db="EMBL/GenBank/DDBJ databases">
        <title>Genome public.</title>
        <authorList>
            <person name="Liu C."/>
            <person name="Sun Q."/>
        </authorList>
    </citation>
    <scope>NUCLEOTIDE SEQUENCE</scope>
    <source>
        <strain evidence="2">NSJ-32</strain>
    </source>
</reference>
<dbReference type="Proteomes" id="UP000657006">
    <property type="component" value="Unassembled WGS sequence"/>
</dbReference>
<keyword evidence="1" id="KW-0472">Membrane</keyword>